<comment type="similarity">
    <text evidence="1 5">Belongs to the glycosyl hydrolase 35 family.</text>
</comment>
<gene>
    <name evidence="9" type="ordered locus">Bint_2410</name>
</gene>
<dbReference type="PATRIC" id="fig|1045858.4.peg.2413"/>
<evidence type="ECO:0000256" key="2">
    <source>
        <dbReference type="ARBA" id="ARBA00022801"/>
    </source>
</evidence>
<name>G0EMX3_BRAIP</name>
<dbReference type="GO" id="GO:0004565">
    <property type="term" value="F:beta-galactosidase activity"/>
    <property type="evidence" value="ECO:0007669"/>
    <property type="project" value="InterPro"/>
</dbReference>
<dbReference type="InterPro" id="IPR008979">
    <property type="entry name" value="Galactose-bd-like_sf"/>
</dbReference>
<keyword evidence="10" id="KW-1185">Reference proteome</keyword>
<feature type="domain" description="Beta-galactosidase 1-like first all-beta" evidence="7">
    <location>
        <begin position="374"/>
        <end position="487"/>
    </location>
</feature>
<dbReference type="SUPFAM" id="SSF51445">
    <property type="entry name" value="(Trans)glycosidases"/>
    <property type="match status" value="1"/>
</dbReference>
<dbReference type="OrthoDB" id="9813184at2"/>
<protein>
    <submittedName>
        <fullName evidence="9">Beta-galactosidase</fullName>
    </submittedName>
</protein>
<evidence type="ECO:0000313" key="9">
    <source>
        <dbReference type="EMBL" id="AEM23014.1"/>
    </source>
</evidence>
<dbReference type="Gene3D" id="2.60.120.260">
    <property type="entry name" value="Galactose-binding domain-like"/>
    <property type="match status" value="2"/>
</dbReference>
<dbReference type="InterPro" id="IPR048912">
    <property type="entry name" value="BetaGal1-like_ABD1"/>
</dbReference>
<proteinExistence type="inferred from homology"/>
<dbReference type="Proteomes" id="UP000008522">
    <property type="component" value="Chromosome"/>
</dbReference>
<dbReference type="Pfam" id="PF21317">
    <property type="entry name" value="BetaGal_ABD_1"/>
    <property type="match status" value="1"/>
</dbReference>
<dbReference type="RefSeq" id="WP_014488822.1">
    <property type="nucleotide sequence ID" value="NC_017243.1"/>
</dbReference>
<dbReference type="Pfam" id="PF21467">
    <property type="entry name" value="BetaGal_gal-bd"/>
    <property type="match status" value="1"/>
</dbReference>
<dbReference type="EMBL" id="CP002874">
    <property type="protein sequence ID" value="AEM23014.1"/>
    <property type="molecule type" value="Genomic_DNA"/>
</dbReference>
<evidence type="ECO:0000256" key="3">
    <source>
        <dbReference type="ARBA" id="ARBA00023295"/>
    </source>
</evidence>
<dbReference type="eggNOG" id="COG1874">
    <property type="taxonomic scope" value="Bacteria"/>
</dbReference>
<dbReference type="HOGENOM" id="CLU_007853_7_2_12"/>
<evidence type="ECO:0000256" key="1">
    <source>
        <dbReference type="ARBA" id="ARBA00009809"/>
    </source>
</evidence>
<evidence type="ECO:0000259" key="7">
    <source>
        <dbReference type="Pfam" id="PF21317"/>
    </source>
</evidence>
<dbReference type="InterPro" id="IPR001944">
    <property type="entry name" value="Glycoside_Hdrlase_35"/>
</dbReference>
<dbReference type="KEGG" id="bip:Bint_2410"/>
<organism evidence="9 10">
    <name type="scientific">Brachyspira intermedia (strain ATCC 51140 / PWS/A)</name>
    <name type="common">Serpulina intermedia</name>
    <dbReference type="NCBI Taxonomy" id="1045858"/>
    <lineage>
        <taxon>Bacteria</taxon>
        <taxon>Pseudomonadati</taxon>
        <taxon>Spirochaetota</taxon>
        <taxon>Spirochaetia</taxon>
        <taxon>Brachyspirales</taxon>
        <taxon>Brachyspiraceae</taxon>
        <taxon>Brachyspira</taxon>
    </lineage>
</organism>
<dbReference type="InterPro" id="IPR017853">
    <property type="entry name" value="GH"/>
</dbReference>
<keyword evidence="3" id="KW-0326">Glycosidase</keyword>
<dbReference type="GeneID" id="44970908"/>
<keyword evidence="2" id="KW-0378">Hydrolase</keyword>
<dbReference type="Pfam" id="PF01301">
    <property type="entry name" value="Glyco_hydro_35"/>
    <property type="match status" value="1"/>
</dbReference>
<evidence type="ECO:0000256" key="4">
    <source>
        <dbReference type="PIRSR" id="PIRSR006336-1"/>
    </source>
</evidence>
<accession>G0EMX3</accession>
<reference evidence="9 10" key="1">
    <citation type="journal article" date="2011" name="BMC Genomics">
        <title>Complete genome sequence of Brachyspira intermedia reveals unique genomic features in Brachyspira species and phage-mediated horizontal gene transfer.</title>
        <authorList>
            <person name="Hafstrom T."/>
            <person name="Jansson D.S."/>
            <person name="Segerman B."/>
        </authorList>
    </citation>
    <scope>NUCLEOTIDE SEQUENCE [LARGE SCALE GENOMIC DNA]</scope>
    <source>
        <strain evidence="10">ATCC 51140 / PWS/A</strain>
    </source>
</reference>
<dbReference type="PANTHER" id="PTHR23421">
    <property type="entry name" value="BETA-GALACTOSIDASE RELATED"/>
    <property type="match status" value="1"/>
</dbReference>
<dbReference type="InterPro" id="IPR026283">
    <property type="entry name" value="B-gal_1-like"/>
</dbReference>
<dbReference type="PIRSF" id="PIRSF006336">
    <property type="entry name" value="B-gal"/>
    <property type="match status" value="1"/>
</dbReference>
<evidence type="ECO:0000313" key="10">
    <source>
        <dbReference type="Proteomes" id="UP000008522"/>
    </source>
</evidence>
<evidence type="ECO:0000259" key="6">
    <source>
        <dbReference type="Pfam" id="PF01301"/>
    </source>
</evidence>
<feature type="active site" description="Nucleophile" evidence="4">
    <location>
        <position position="239"/>
    </location>
</feature>
<dbReference type="PRINTS" id="PR00742">
    <property type="entry name" value="GLHYDRLASE35"/>
</dbReference>
<dbReference type="Gene3D" id="3.20.20.80">
    <property type="entry name" value="Glycosidases"/>
    <property type="match status" value="1"/>
</dbReference>
<feature type="active site" description="Proton donor" evidence="4">
    <location>
        <position position="157"/>
    </location>
</feature>
<dbReference type="AlphaFoldDB" id="G0EMX3"/>
<sequence>MAVFEVKEDFILNGKPIKLLSGAIHYFRFVEEYWEDCLYNLKAAGFNTVETYIPWNIHEIDEGVFDFSGNKDIASFIKLAQKMDLLVILRPTPYICAEWEFGGLPAWLLRYDNMKVRTNTELFLSKVDAYYKELFKQIADLQITRNGPVIMMQIENEYGSFGNDKEYLKALKNLMVKHGAEVPLFTSDGAWDAVLEAGTLVDDGILATVNFGSQAKESFDATEKFFERKGIKNPLMCMEFWDGWFNLWKEPIIKRDADDFIMEVKEIIKRGSINLYMFIGGTNFGFYNGTSVTGYTDFPQITSYDYDAVLTEWGEPTEKFYKLQKLINELFPEIKTFEPRDHKRADFGEAKLKDKTSLFSVIDKISKCQKSDAPITMEKAGRGYGYMLYRTTVKGFDNNMNVRAVGASDRVHFYLNGEYKGVKYQDELIEPIEMHFNNGDNVLELLVENVGRVNYGYKLQECSQVKGIRIGVMADIHFETGWEQYALPLDNIKDVDFSSKWIENTPSFYRYEFDVKEPADTFLDCSKLGKGAAFINGFNLGRYWSEGPVCYLYIPAPLLKTGKNEIIIFETENVFADTIALKDKPIYKEIKK</sequence>
<dbReference type="SUPFAM" id="SSF49785">
    <property type="entry name" value="Galactose-binding domain-like"/>
    <property type="match status" value="1"/>
</dbReference>
<dbReference type="GO" id="GO:0005975">
    <property type="term" value="P:carbohydrate metabolic process"/>
    <property type="evidence" value="ECO:0007669"/>
    <property type="project" value="InterPro"/>
</dbReference>
<feature type="domain" description="Glycoside hydrolase 35 catalytic" evidence="6">
    <location>
        <begin position="10"/>
        <end position="329"/>
    </location>
</feature>
<dbReference type="InterPro" id="IPR048913">
    <property type="entry name" value="BetaGal_gal-bd"/>
</dbReference>
<dbReference type="InterPro" id="IPR031330">
    <property type="entry name" value="Gly_Hdrlase_35_cat"/>
</dbReference>
<dbReference type="FunFam" id="3.20.20.80:FF:000116">
    <property type="entry name" value="Beta-galactosidase 3"/>
    <property type="match status" value="1"/>
</dbReference>
<feature type="domain" description="Beta-galactosidase galactose-binding" evidence="8">
    <location>
        <begin position="506"/>
        <end position="564"/>
    </location>
</feature>
<evidence type="ECO:0000259" key="8">
    <source>
        <dbReference type="Pfam" id="PF21467"/>
    </source>
</evidence>
<evidence type="ECO:0000256" key="5">
    <source>
        <dbReference type="RuleBase" id="RU003679"/>
    </source>
</evidence>